<feature type="compositionally biased region" description="Basic and acidic residues" evidence="3">
    <location>
        <begin position="13"/>
        <end position="22"/>
    </location>
</feature>
<dbReference type="EMBL" id="JAEPQZ010000005">
    <property type="protein sequence ID" value="KAG2180902.1"/>
    <property type="molecule type" value="Genomic_DNA"/>
</dbReference>
<feature type="compositionally biased region" description="Polar residues" evidence="3">
    <location>
        <begin position="87"/>
        <end position="97"/>
    </location>
</feature>
<feature type="region of interest" description="Disordered" evidence="3">
    <location>
        <begin position="349"/>
        <end position="437"/>
    </location>
</feature>
<keyword evidence="6" id="KW-1185">Reference proteome</keyword>
<evidence type="ECO:0000259" key="4">
    <source>
        <dbReference type="Pfam" id="PF24237"/>
    </source>
</evidence>
<organism evidence="5 6">
    <name type="scientific">Mortierella isabellina</name>
    <name type="common">Filamentous fungus</name>
    <name type="synonym">Umbelopsis isabellina</name>
    <dbReference type="NCBI Taxonomy" id="91625"/>
    <lineage>
        <taxon>Eukaryota</taxon>
        <taxon>Fungi</taxon>
        <taxon>Fungi incertae sedis</taxon>
        <taxon>Mucoromycota</taxon>
        <taxon>Mucoromycotina</taxon>
        <taxon>Umbelopsidomycetes</taxon>
        <taxon>Umbelopsidales</taxon>
        <taxon>Umbelopsidaceae</taxon>
        <taxon>Umbelopsis</taxon>
    </lineage>
</organism>
<evidence type="ECO:0000256" key="2">
    <source>
        <dbReference type="ARBA" id="ARBA00023242"/>
    </source>
</evidence>
<name>A0A8H7PV66_MORIS</name>
<reference evidence="5" key="1">
    <citation type="submission" date="2020-12" db="EMBL/GenBank/DDBJ databases">
        <title>Metabolic potential, ecology and presence of endohyphal bacteria is reflected in genomic diversity of Mucoromycotina.</title>
        <authorList>
            <person name="Muszewska A."/>
            <person name="Okrasinska A."/>
            <person name="Steczkiewicz K."/>
            <person name="Drgas O."/>
            <person name="Orlowska M."/>
            <person name="Perlinska-Lenart U."/>
            <person name="Aleksandrzak-Piekarczyk T."/>
            <person name="Szatraj K."/>
            <person name="Zielenkiewicz U."/>
            <person name="Pilsyk S."/>
            <person name="Malc E."/>
            <person name="Mieczkowski P."/>
            <person name="Kruszewska J.S."/>
            <person name="Biernat P."/>
            <person name="Pawlowska J."/>
        </authorList>
    </citation>
    <scope>NUCLEOTIDE SEQUENCE</scope>
    <source>
        <strain evidence="5">WA0000067209</strain>
    </source>
</reference>
<keyword evidence="2" id="KW-0539">Nucleus</keyword>
<feature type="region of interest" description="Disordered" evidence="3">
    <location>
        <begin position="113"/>
        <end position="164"/>
    </location>
</feature>
<dbReference type="Gene3D" id="3.30.160.360">
    <property type="match status" value="1"/>
</dbReference>
<dbReference type="Pfam" id="PF05964">
    <property type="entry name" value="FYRN"/>
    <property type="match status" value="1"/>
</dbReference>
<sequence length="458" mass="50264">MTQPTPPSAAPNKHVESPQDGDHAVVEAVTTGGYSEESYRKLKRKLKEMMTQNESIAYSLEMAKKKIRRLRREKSILLDTVARSAEFANSSPDASDTSSDEMMSDIETEVPQVAINKPQIDSTSPSAPARRQASPSGSMLLIRPAKPPKPTPSAKPRRVRKGPVAVKVRRIQPLERDPVTNDYKLPARIGILTVHSLGHIVWQYDTYHNDRYIWPVGFCVSRTYLSMTNPDINTNYVCSILDGGETGPKYHVVADDAPNEPIIANSATGAWTVIVRRANEIRNRGHSNSASGPDYYGLTHPTIAKMIQDLPNADKCRNYVWQEFEVMQERTAAGVAAAAQKKLENLVKMGSANKKPPGSAPGRSRKSKIQKAYFENSSSQAQSPDESVHSAESSPQQQRHDLSVVPLSPEAVVAEPKHETSDLSPSHTNGPVHEQSHGDYAAMKVAALQVPDNQAAIN</sequence>
<dbReference type="PANTHER" id="PTHR22715">
    <property type="entry name" value="TRANSFORMING GROWTH FACTOR BETA REGULATED GENE 1"/>
    <property type="match status" value="1"/>
</dbReference>
<dbReference type="Pfam" id="PF24237">
    <property type="entry name" value="INO80E"/>
    <property type="match status" value="1"/>
</dbReference>
<dbReference type="Proteomes" id="UP000654370">
    <property type="component" value="Unassembled WGS sequence"/>
</dbReference>
<comment type="caution">
    <text evidence="5">The sequence shown here is derived from an EMBL/GenBank/DDBJ whole genome shotgun (WGS) entry which is preliminary data.</text>
</comment>
<dbReference type="InterPro" id="IPR056515">
    <property type="entry name" value="INO80E_N"/>
</dbReference>
<dbReference type="Pfam" id="PF05965">
    <property type="entry name" value="FYRC"/>
    <property type="match status" value="1"/>
</dbReference>
<proteinExistence type="predicted"/>
<evidence type="ECO:0000256" key="3">
    <source>
        <dbReference type="SAM" id="MobiDB-lite"/>
    </source>
</evidence>
<dbReference type="GO" id="GO:0051726">
    <property type="term" value="P:regulation of cell cycle"/>
    <property type="evidence" value="ECO:0007669"/>
    <property type="project" value="TreeGrafter"/>
</dbReference>
<dbReference type="AlphaFoldDB" id="A0A8H7PV66"/>
<feature type="region of interest" description="Disordered" evidence="3">
    <location>
        <begin position="1"/>
        <end position="22"/>
    </location>
</feature>
<dbReference type="InterPro" id="IPR003888">
    <property type="entry name" value="FYrich_N"/>
</dbReference>
<dbReference type="OrthoDB" id="285793at2759"/>
<dbReference type="GO" id="GO:0005634">
    <property type="term" value="C:nucleus"/>
    <property type="evidence" value="ECO:0007669"/>
    <property type="project" value="UniProtKB-SubCell"/>
</dbReference>
<evidence type="ECO:0000313" key="6">
    <source>
        <dbReference type="Proteomes" id="UP000654370"/>
    </source>
</evidence>
<dbReference type="InterPro" id="IPR040092">
    <property type="entry name" value="TBRG1"/>
</dbReference>
<accession>A0A8H7PV66</accession>
<dbReference type="InterPro" id="IPR003889">
    <property type="entry name" value="FYrich_C"/>
</dbReference>
<feature type="domain" description="INO80 complex subunit E N-terminal" evidence="4">
    <location>
        <begin position="37"/>
        <end position="79"/>
    </location>
</feature>
<gene>
    <name evidence="5" type="ORF">INT43_008482</name>
</gene>
<comment type="subcellular location">
    <subcellularLocation>
        <location evidence="1">Nucleus</location>
    </subcellularLocation>
</comment>
<dbReference type="PROSITE" id="PS51543">
    <property type="entry name" value="FYRC"/>
    <property type="match status" value="1"/>
</dbReference>
<feature type="compositionally biased region" description="Polar residues" evidence="3">
    <location>
        <begin position="375"/>
        <end position="397"/>
    </location>
</feature>
<dbReference type="PROSITE" id="PS51542">
    <property type="entry name" value="FYRN"/>
    <property type="match status" value="1"/>
</dbReference>
<evidence type="ECO:0000313" key="5">
    <source>
        <dbReference type="EMBL" id="KAG2180902.1"/>
    </source>
</evidence>
<protein>
    <recommendedName>
        <fullName evidence="4">INO80 complex subunit E N-terminal domain-containing protein</fullName>
    </recommendedName>
</protein>
<dbReference type="SMART" id="SM00541">
    <property type="entry name" value="FYRN"/>
    <property type="match status" value="1"/>
</dbReference>
<evidence type="ECO:0000256" key="1">
    <source>
        <dbReference type="ARBA" id="ARBA00004123"/>
    </source>
</evidence>
<feature type="region of interest" description="Disordered" evidence="3">
    <location>
        <begin position="83"/>
        <end position="102"/>
    </location>
</feature>
<dbReference type="PANTHER" id="PTHR22715:SF0">
    <property type="entry name" value="TRANSFORMING GROWTH FACTOR BETA REGULATOR 1"/>
    <property type="match status" value="1"/>
</dbReference>